<proteinExistence type="predicted"/>
<gene>
    <name evidence="1" type="ORF">MINT15_39690</name>
</gene>
<accession>A0A837D331</accession>
<protein>
    <submittedName>
        <fullName evidence="1">Uncharacterized protein</fullName>
    </submittedName>
</protein>
<sequence>MTPSTIDAVIVKVSAERVLGSAIDTALDMKPRFPVRRRSSAR</sequence>
<dbReference type="EMBL" id="JRZE01000008">
    <property type="protein sequence ID" value="KHF42163.1"/>
    <property type="molecule type" value="Genomic_DNA"/>
</dbReference>
<dbReference type="Proteomes" id="UP000030848">
    <property type="component" value="Unassembled WGS sequence"/>
</dbReference>
<name>A0A837D331_9PSEU</name>
<reference evidence="1 2" key="1">
    <citation type="submission" date="2014-10" db="EMBL/GenBank/DDBJ databases">
        <title>Genome sequence of Micropolyspora internatus JCM3315.</title>
        <authorList>
            <person name="Shin S.-K."/>
            <person name="Yi H."/>
        </authorList>
    </citation>
    <scope>NUCLEOTIDE SEQUENCE [LARGE SCALE GENOMIC DNA]</scope>
    <source>
        <strain evidence="1 2">JCM 3315</strain>
    </source>
</reference>
<organism evidence="1 2">
    <name type="scientific">Saccharomonospora viridis</name>
    <dbReference type="NCBI Taxonomy" id="1852"/>
    <lineage>
        <taxon>Bacteria</taxon>
        <taxon>Bacillati</taxon>
        <taxon>Actinomycetota</taxon>
        <taxon>Actinomycetes</taxon>
        <taxon>Pseudonocardiales</taxon>
        <taxon>Pseudonocardiaceae</taxon>
        <taxon>Saccharomonospora</taxon>
    </lineage>
</organism>
<evidence type="ECO:0000313" key="2">
    <source>
        <dbReference type="Proteomes" id="UP000030848"/>
    </source>
</evidence>
<evidence type="ECO:0000313" key="1">
    <source>
        <dbReference type="EMBL" id="KHF42163.1"/>
    </source>
</evidence>
<dbReference type="AlphaFoldDB" id="A0A837D331"/>
<comment type="caution">
    <text evidence="1">The sequence shown here is derived from an EMBL/GenBank/DDBJ whole genome shotgun (WGS) entry which is preliminary data.</text>
</comment>